<gene>
    <name evidence="3" type="ORF">FRACYDRAFT_192159</name>
</gene>
<dbReference type="InterPro" id="IPR007214">
    <property type="entry name" value="YbaK/aa-tRNA-synth-assoc-dom"/>
</dbReference>
<dbReference type="AlphaFoldDB" id="A0A1E7F071"/>
<organism evidence="3 4">
    <name type="scientific">Fragilariopsis cylindrus CCMP1102</name>
    <dbReference type="NCBI Taxonomy" id="635003"/>
    <lineage>
        <taxon>Eukaryota</taxon>
        <taxon>Sar</taxon>
        <taxon>Stramenopiles</taxon>
        <taxon>Ochrophyta</taxon>
        <taxon>Bacillariophyta</taxon>
        <taxon>Bacillariophyceae</taxon>
        <taxon>Bacillariophycidae</taxon>
        <taxon>Bacillariales</taxon>
        <taxon>Bacillariaceae</taxon>
        <taxon>Fragilariopsis</taxon>
    </lineage>
</organism>
<accession>A0A1E7F071</accession>
<dbReference type="GO" id="GO:0002161">
    <property type="term" value="F:aminoacyl-tRNA deacylase activity"/>
    <property type="evidence" value="ECO:0007669"/>
    <property type="project" value="InterPro"/>
</dbReference>
<dbReference type="Gene3D" id="3.90.960.10">
    <property type="entry name" value="YbaK/aminoacyl-tRNA synthetase-associated domain"/>
    <property type="match status" value="1"/>
</dbReference>
<sequence>MEDRNNKHEERPHDDEGDGDDGNHHQQQQQQQQHLSQQQHHQRLLDFLDGQQHDNINIKYTTVHHQETRTSEESAQVRSVPLKTGGKALLLKVPGSGNPTFSLFVMSASCQLNSKAIKKELKATKKKNGGIRFATSEELKSITNGLVPGAVPPFGKPLFTTIQDLYVDTSILENERIAFNASSLTDSVLMSVPDYIRIANPTKIFTFSK</sequence>
<dbReference type="EMBL" id="KV784366">
    <property type="protein sequence ID" value="OEU11660.1"/>
    <property type="molecule type" value="Genomic_DNA"/>
</dbReference>
<evidence type="ECO:0000256" key="1">
    <source>
        <dbReference type="SAM" id="MobiDB-lite"/>
    </source>
</evidence>
<feature type="compositionally biased region" description="Basic and acidic residues" evidence="1">
    <location>
        <begin position="1"/>
        <end position="14"/>
    </location>
</feature>
<dbReference type="InterPro" id="IPR036754">
    <property type="entry name" value="YbaK/aa-tRNA-synt-asso_dom_sf"/>
</dbReference>
<feature type="domain" description="YbaK/aminoacyl-tRNA synthetase-associated" evidence="2">
    <location>
        <begin position="65"/>
        <end position="197"/>
    </location>
</feature>
<dbReference type="SUPFAM" id="SSF55826">
    <property type="entry name" value="YbaK/ProRS associated domain"/>
    <property type="match status" value="1"/>
</dbReference>
<dbReference type="Proteomes" id="UP000095751">
    <property type="component" value="Unassembled WGS sequence"/>
</dbReference>
<reference evidence="3 4" key="1">
    <citation type="submission" date="2016-09" db="EMBL/GenBank/DDBJ databases">
        <title>Extensive genetic diversity and differential bi-allelic expression allows diatom success in the polar Southern Ocean.</title>
        <authorList>
            <consortium name="DOE Joint Genome Institute"/>
            <person name="Mock T."/>
            <person name="Otillar R.P."/>
            <person name="Strauss J."/>
            <person name="Dupont C."/>
            <person name="Frickenhaus S."/>
            <person name="Maumus F."/>
            <person name="Mcmullan M."/>
            <person name="Sanges R."/>
            <person name="Schmutz J."/>
            <person name="Toseland A."/>
            <person name="Valas R."/>
            <person name="Veluchamy A."/>
            <person name="Ward B.J."/>
            <person name="Allen A."/>
            <person name="Barry K."/>
            <person name="Falciatore A."/>
            <person name="Ferrante M."/>
            <person name="Fortunato A.E."/>
            <person name="Gloeckner G."/>
            <person name="Gruber A."/>
            <person name="Hipkin R."/>
            <person name="Janech M."/>
            <person name="Kroth P."/>
            <person name="Leese F."/>
            <person name="Lindquist E."/>
            <person name="Lyon B.R."/>
            <person name="Martin J."/>
            <person name="Mayer C."/>
            <person name="Parker M."/>
            <person name="Quesneville H."/>
            <person name="Raymond J."/>
            <person name="Uhlig C."/>
            <person name="Valentin K.U."/>
            <person name="Worden A.Z."/>
            <person name="Armbrust E.V."/>
            <person name="Bowler C."/>
            <person name="Green B."/>
            <person name="Moulton V."/>
            <person name="Van Oosterhout C."/>
            <person name="Grigoriev I."/>
        </authorList>
    </citation>
    <scope>NUCLEOTIDE SEQUENCE [LARGE SCALE GENOMIC DNA]</scope>
    <source>
        <strain evidence="3 4">CCMP1102</strain>
    </source>
</reference>
<dbReference type="Pfam" id="PF04073">
    <property type="entry name" value="tRNA_edit"/>
    <property type="match status" value="1"/>
</dbReference>
<proteinExistence type="predicted"/>
<evidence type="ECO:0000259" key="2">
    <source>
        <dbReference type="Pfam" id="PF04073"/>
    </source>
</evidence>
<dbReference type="InParanoid" id="A0A1E7F071"/>
<dbReference type="KEGG" id="fcy:FRACYDRAFT_192159"/>
<dbReference type="OrthoDB" id="204865at2759"/>
<protein>
    <submittedName>
        <fullName evidence="3">YbaK/ProRS associated domain-containing protein</fullName>
    </submittedName>
</protein>
<feature type="compositionally biased region" description="Low complexity" evidence="1">
    <location>
        <begin position="25"/>
        <end position="39"/>
    </location>
</feature>
<feature type="region of interest" description="Disordered" evidence="1">
    <location>
        <begin position="1"/>
        <end position="41"/>
    </location>
</feature>
<evidence type="ECO:0000313" key="3">
    <source>
        <dbReference type="EMBL" id="OEU11660.1"/>
    </source>
</evidence>
<evidence type="ECO:0000313" key="4">
    <source>
        <dbReference type="Proteomes" id="UP000095751"/>
    </source>
</evidence>
<name>A0A1E7F071_9STRA</name>
<keyword evidence="4" id="KW-1185">Reference proteome</keyword>